<comment type="caution">
    <text evidence="3">The sequence shown here is derived from an EMBL/GenBank/DDBJ whole genome shotgun (WGS) entry which is preliminary data.</text>
</comment>
<proteinExistence type="predicted"/>
<keyword evidence="2" id="KW-0732">Signal</keyword>
<sequence length="124" mass="14295">MRWSALWWLTLLAAAVVLEESFVQAAPNPQSEDMWKTLLELDRMYSSIARPSVRSGPTSESDMTPKVQRAINMLKLHHLERLYADRARPRFGKRAGAHSSNFGIPDYENQFQTGEPTDYFPVRR</sequence>
<organism evidence="3 4">
    <name type="scientific">Aquatica leii</name>
    <dbReference type="NCBI Taxonomy" id="1421715"/>
    <lineage>
        <taxon>Eukaryota</taxon>
        <taxon>Metazoa</taxon>
        <taxon>Ecdysozoa</taxon>
        <taxon>Arthropoda</taxon>
        <taxon>Hexapoda</taxon>
        <taxon>Insecta</taxon>
        <taxon>Pterygota</taxon>
        <taxon>Neoptera</taxon>
        <taxon>Endopterygota</taxon>
        <taxon>Coleoptera</taxon>
        <taxon>Polyphaga</taxon>
        <taxon>Elateriformia</taxon>
        <taxon>Elateroidea</taxon>
        <taxon>Lampyridae</taxon>
        <taxon>Luciolinae</taxon>
        <taxon>Aquatica</taxon>
    </lineage>
</organism>
<dbReference type="AlphaFoldDB" id="A0AAN7SPN0"/>
<evidence type="ECO:0000256" key="1">
    <source>
        <dbReference type="SAM" id="MobiDB-lite"/>
    </source>
</evidence>
<reference evidence="4" key="1">
    <citation type="submission" date="2023-01" db="EMBL/GenBank/DDBJ databases">
        <title>Key to firefly adult light organ development and bioluminescence: homeobox transcription factors regulate luciferase expression and transportation to peroxisome.</title>
        <authorList>
            <person name="Fu X."/>
        </authorList>
    </citation>
    <scope>NUCLEOTIDE SEQUENCE [LARGE SCALE GENOMIC DNA]</scope>
</reference>
<feature type="signal peptide" evidence="2">
    <location>
        <begin position="1"/>
        <end position="25"/>
    </location>
</feature>
<evidence type="ECO:0000313" key="4">
    <source>
        <dbReference type="Proteomes" id="UP001353858"/>
    </source>
</evidence>
<feature type="region of interest" description="Disordered" evidence="1">
    <location>
        <begin position="103"/>
        <end position="124"/>
    </location>
</feature>
<protein>
    <submittedName>
        <fullName evidence="3">Uncharacterized protein</fullName>
    </submittedName>
</protein>
<gene>
    <name evidence="3" type="ORF">RN001_004762</name>
</gene>
<evidence type="ECO:0000313" key="3">
    <source>
        <dbReference type="EMBL" id="KAK4881443.1"/>
    </source>
</evidence>
<feature type="chain" id="PRO_5043039596" evidence="2">
    <location>
        <begin position="26"/>
        <end position="124"/>
    </location>
</feature>
<keyword evidence="4" id="KW-1185">Reference proteome</keyword>
<dbReference type="EMBL" id="JARPUR010000002">
    <property type="protein sequence ID" value="KAK4881443.1"/>
    <property type="molecule type" value="Genomic_DNA"/>
</dbReference>
<name>A0AAN7SPN0_9COLE</name>
<accession>A0AAN7SPN0</accession>
<dbReference type="Proteomes" id="UP001353858">
    <property type="component" value="Unassembled WGS sequence"/>
</dbReference>
<evidence type="ECO:0000256" key="2">
    <source>
        <dbReference type="SAM" id="SignalP"/>
    </source>
</evidence>